<dbReference type="InterPro" id="IPR009019">
    <property type="entry name" value="KH_sf_prok-type"/>
</dbReference>
<keyword evidence="1 3" id="KW-0963">Cytoplasm</keyword>
<dbReference type="Proteomes" id="UP000243605">
    <property type="component" value="Unassembled WGS sequence"/>
</dbReference>
<evidence type="ECO:0000256" key="2">
    <source>
        <dbReference type="ARBA" id="ARBA00022884"/>
    </source>
</evidence>
<dbReference type="InterPro" id="IPR015946">
    <property type="entry name" value="KH_dom-like_a/b"/>
</dbReference>
<dbReference type="PROSITE" id="PS50890">
    <property type="entry name" value="PUA"/>
    <property type="match status" value="1"/>
</dbReference>
<dbReference type="GO" id="GO:0071555">
    <property type="term" value="P:cell wall organization"/>
    <property type="evidence" value="ECO:0007669"/>
    <property type="project" value="UniProtKB-KW"/>
</dbReference>
<dbReference type="OrthoDB" id="9812389at2"/>
<dbReference type="GO" id="GO:0008360">
    <property type="term" value="P:regulation of cell shape"/>
    <property type="evidence" value="ECO:0007669"/>
    <property type="project" value="UniProtKB-KW"/>
</dbReference>
<keyword evidence="3" id="KW-0143">Chaperone</keyword>
<keyword evidence="5" id="KW-1185">Reference proteome</keyword>
<evidence type="ECO:0000256" key="1">
    <source>
        <dbReference type="ARBA" id="ARBA00022490"/>
    </source>
</evidence>
<keyword evidence="3" id="KW-0133">Cell shape</keyword>
<reference evidence="4 5" key="1">
    <citation type="submission" date="2016-10" db="EMBL/GenBank/DDBJ databases">
        <authorList>
            <person name="Varghese N."/>
            <person name="Submissions S."/>
        </authorList>
    </citation>
    <scope>NUCLEOTIDE SEQUENCE [LARGE SCALE GENOMIC DNA]</scope>
    <source>
        <strain evidence="4 5">IBRC-M10081</strain>
    </source>
</reference>
<dbReference type="InterPro" id="IPR020627">
    <property type="entry name" value="KhpA"/>
</dbReference>
<dbReference type="PANTHER" id="PTHR34654:SF1">
    <property type="entry name" value="RNA-BINDING PROTEIN KHPA"/>
    <property type="match status" value="1"/>
</dbReference>
<dbReference type="SUPFAM" id="SSF54814">
    <property type="entry name" value="Prokaryotic type KH domain (KH-domain type II)"/>
    <property type="match status" value="1"/>
</dbReference>
<organism evidence="4 5">
    <name type="scientific">Aliicoccus persicus</name>
    <dbReference type="NCBI Taxonomy" id="930138"/>
    <lineage>
        <taxon>Bacteria</taxon>
        <taxon>Bacillati</taxon>
        <taxon>Bacillota</taxon>
        <taxon>Bacilli</taxon>
        <taxon>Bacillales</taxon>
        <taxon>Staphylococcaceae</taxon>
        <taxon>Aliicoccus</taxon>
    </lineage>
</organism>
<dbReference type="AlphaFoldDB" id="A0A662Z2R3"/>
<evidence type="ECO:0000256" key="3">
    <source>
        <dbReference type="HAMAP-Rule" id="MF_00088"/>
    </source>
</evidence>
<dbReference type="Gene3D" id="3.30.300.20">
    <property type="match status" value="1"/>
</dbReference>
<dbReference type="RefSeq" id="WP_091472895.1">
    <property type="nucleotide sequence ID" value="NZ_FOIT01000001.1"/>
</dbReference>
<dbReference type="EMBL" id="FOIT01000001">
    <property type="protein sequence ID" value="SEV81501.1"/>
    <property type="molecule type" value="Genomic_DNA"/>
</dbReference>
<accession>A0A662Z2R3</accession>
<dbReference type="PANTHER" id="PTHR34654">
    <property type="entry name" value="UPF0109 PROTEIN SCO5592"/>
    <property type="match status" value="1"/>
</dbReference>
<keyword evidence="2 3" id="KW-0694">RNA-binding</keyword>
<protein>
    <recommendedName>
        <fullName evidence="3">RNA-binding protein KhpA</fullName>
    </recommendedName>
    <alternativeName>
        <fullName evidence="3">KH-domain protein A</fullName>
    </alternativeName>
</protein>
<comment type="subcellular location">
    <subcellularLocation>
        <location evidence="3">Cytoplasm</location>
    </subcellularLocation>
</comment>
<dbReference type="PROSITE" id="PS50084">
    <property type="entry name" value="KH_TYPE_1"/>
    <property type="match status" value="1"/>
</dbReference>
<gene>
    <name evidence="3" type="primary">khpA</name>
    <name evidence="4" type="ORF">SAMN05192557_0165</name>
</gene>
<comment type="subunit">
    <text evidence="3">Forms a complex with KhpB.</text>
</comment>
<sequence length="75" mass="8595">MKELLQTILEPMLDYPDALDIDVHETKHHTTLKVNVHEDDMGRVIGKRGRVIKAVRTVMSNANLTNIKKVFVELD</sequence>
<proteinExistence type="inferred from homology"/>
<comment type="similarity">
    <text evidence="3">Belongs to the KhpA RNA-binding protein family.</text>
</comment>
<evidence type="ECO:0000313" key="5">
    <source>
        <dbReference type="Proteomes" id="UP000243605"/>
    </source>
</evidence>
<dbReference type="CDD" id="cd22533">
    <property type="entry name" value="KH-II_YlqC-like"/>
    <property type="match status" value="1"/>
</dbReference>
<dbReference type="HAMAP" id="MF_00088">
    <property type="entry name" value="KhpA"/>
    <property type="match status" value="1"/>
</dbReference>
<name>A0A662Z2R3_9STAP</name>
<dbReference type="GO" id="GO:0003723">
    <property type="term" value="F:RNA binding"/>
    <property type="evidence" value="ECO:0007669"/>
    <property type="project" value="UniProtKB-UniRule"/>
</dbReference>
<comment type="function">
    <text evidence="3">A probable RNA chaperone. Forms a complex with KhpB which binds to cellular RNA and controls its expression. Plays a role in peptidoglycan (PG) homeostasis and cell length regulation.</text>
</comment>
<keyword evidence="3" id="KW-0961">Cell wall biogenesis/degradation</keyword>
<dbReference type="GO" id="GO:0005737">
    <property type="term" value="C:cytoplasm"/>
    <property type="evidence" value="ECO:0007669"/>
    <property type="project" value="UniProtKB-SubCell"/>
</dbReference>
<evidence type="ECO:0000313" key="4">
    <source>
        <dbReference type="EMBL" id="SEV81501.1"/>
    </source>
</evidence>
<dbReference type="Pfam" id="PF13083">
    <property type="entry name" value="KH_KhpA-B"/>
    <property type="match status" value="1"/>
</dbReference>
<dbReference type="GO" id="GO:0009252">
    <property type="term" value="P:peptidoglycan biosynthetic process"/>
    <property type="evidence" value="ECO:0007669"/>
    <property type="project" value="UniProtKB-UniRule"/>
</dbReference>